<comment type="caution">
    <text evidence="3">The sequence shown here is derived from an EMBL/GenBank/DDBJ whole genome shotgun (WGS) entry which is preliminary data.</text>
</comment>
<dbReference type="EMBL" id="JAGTXB010000003">
    <property type="protein sequence ID" value="MBS0027339.1"/>
    <property type="molecule type" value="Genomic_DNA"/>
</dbReference>
<dbReference type="RefSeq" id="WP_211972437.1">
    <property type="nucleotide sequence ID" value="NZ_JAGTXB010000003.1"/>
</dbReference>
<dbReference type="PANTHER" id="PTHR45566:SF1">
    <property type="entry name" value="HTH-TYPE TRANSCRIPTIONAL REGULATOR YHJB-RELATED"/>
    <property type="match status" value="1"/>
</dbReference>
<evidence type="ECO:0000259" key="2">
    <source>
        <dbReference type="PROSITE" id="PS50110"/>
    </source>
</evidence>
<gene>
    <name evidence="3" type="ORF">KE626_08465</name>
</gene>
<dbReference type="Gene3D" id="3.40.50.2300">
    <property type="match status" value="1"/>
</dbReference>
<keyword evidence="4" id="KW-1185">Reference proteome</keyword>
<evidence type="ECO:0000256" key="1">
    <source>
        <dbReference type="PROSITE-ProRule" id="PRU00169"/>
    </source>
</evidence>
<dbReference type="PROSITE" id="PS50110">
    <property type="entry name" value="RESPONSE_REGULATORY"/>
    <property type="match status" value="1"/>
</dbReference>
<feature type="modified residue" description="4-aspartylphosphate" evidence="1">
    <location>
        <position position="59"/>
    </location>
</feature>
<dbReference type="Proteomes" id="UP000676386">
    <property type="component" value="Unassembled WGS sequence"/>
</dbReference>
<dbReference type="InterPro" id="IPR001789">
    <property type="entry name" value="Sig_transdc_resp-reg_receiver"/>
</dbReference>
<evidence type="ECO:0000313" key="3">
    <source>
        <dbReference type="EMBL" id="MBS0027339.1"/>
    </source>
</evidence>
<sequence>MITKVLIAEDHETVNISVQKTLEDLAVMDIAHAYYCDDALYKITQAVRAGSSFDLLITDLHFEPDGRKQVLSGGMDLIIAAREVQPDLNILIFSLENRPAVIDQLYNKYDIDGFVPKARNDARSLKEAINEIAQHRRYFPHHIRQLIDKKNAYSFSEFDIRIITLLAQGMLQKDIPAHLQRNGIKPSGLSSIEKRLNQMKDALGFTKNEQLVAHCKDLGAI</sequence>
<protein>
    <submittedName>
        <fullName evidence="3">Response regulator transcription factor</fullName>
    </submittedName>
</protein>
<dbReference type="SUPFAM" id="SSF52172">
    <property type="entry name" value="CheY-like"/>
    <property type="match status" value="1"/>
</dbReference>
<evidence type="ECO:0000313" key="4">
    <source>
        <dbReference type="Proteomes" id="UP000676386"/>
    </source>
</evidence>
<name>A0ABS5IWM0_9BACT</name>
<reference evidence="3 4" key="1">
    <citation type="submission" date="2021-04" db="EMBL/GenBank/DDBJ databases">
        <title>Chitinophaga sp. nov., isolated from the rhizosphere soil.</title>
        <authorList>
            <person name="He S."/>
        </authorList>
    </citation>
    <scope>NUCLEOTIDE SEQUENCE [LARGE SCALE GENOMIC DNA]</scope>
    <source>
        <strain evidence="3 4">2R12</strain>
    </source>
</reference>
<accession>A0ABS5IWM0</accession>
<dbReference type="InterPro" id="IPR011006">
    <property type="entry name" value="CheY-like_superfamily"/>
</dbReference>
<organism evidence="3 4">
    <name type="scientific">Chitinophaga hostae</name>
    <dbReference type="NCBI Taxonomy" id="2831022"/>
    <lineage>
        <taxon>Bacteria</taxon>
        <taxon>Pseudomonadati</taxon>
        <taxon>Bacteroidota</taxon>
        <taxon>Chitinophagia</taxon>
        <taxon>Chitinophagales</taxon>
        <taxon>Chitinophagaceae</taxon>
        <taxon>Chitinophaga</taxon>
    </lineage>
</organism>
<dbReference type="InterPro" id="IPR051015">
    <property type="entry name" value="EvgA-like"/>
</dbReference>
<feature type="domain" description="Response regulatory" evidence="2">
    <location>
        <begin position="4"/>
        <end position="132"/>
    </location>
</feature>
<proteinExistence type="predicted"/>
<dbReference type="PANTHER" id="PTHR45566">
    <property type="entry name" value="HTH-TYPE TRANSCRIPTIONAL REGULATOR YHJB-RELATED"/>
    <property type="match status" value="1"/>
</dbReference>
<keyword evidence="1" id="KW-0597">Phosphoprotein</keyword>